<feature type="compositionally biased region" description="Polar residues" evidence="1">
    <location>
        <begin position="665"/>
        <end position="697"/>
    </location>
</feature>
<protein>
    <recommendedName>
        <fullName evidence="6">SAC domain-containing protein</fullName>
    </recommendedName>
</protein>
<feature type="compositionally biased region" description="Polar residues" evidence="1">
    <location>
        <begin position="1"/>
        <end position="19"/>
    </location>
</feature>
<evidence type="ECO:0000259" key="2">
    <source>
        <dbReference type="PROSITE" id="PS50275"/>
    </source>
</evidence>
<name>A0A9W7Y6U9_9FUNG</name>
<feature type="region of interest" description="Disordered" evidence="1">
    <location>
        <begin position="1"/>
        <end position="39"/>
    </location>
</feature>
<dbReference type="PANTHER" id="PTHR45662">
    <property type="entry name" value="PHOSPHATIDYLINOSITIDE PHOSPHATASE SAC1"/>
    <property type="match status" value="1"/>
</dbReference>
<dbReference type="Pfam" id="PF02383">
    <property type="entry name" value="Syja_N"/>
    <property type="match status" value="1"/>
</dbReference>
<dbReference type="InterPro" id="IPR022158">
    <property type="entry name" value="Inositol_phosphatase"/>
</dbReference>
<feature type="domain" description="HSac2" evidence="3">
    <location>
        <begin position="533"/>
        <end position="679"/>
    </location>
</feature>
<comment type="caution">
    <text evidence="4">The sequence shown here is derived from an EMBL/GenBank/DDBJ whole genome shotgun (WGS) entry which is preliminary data.</text>
</comment>
<accession>A0A9W7Y6U9</accession>
<dbReference type="GO" id="GO:0043812">
    <property type="term" value="F:phosphatidylinositol-4-phosphate phosphatase activity"/>
    <property type="evidence" value="ECO:0007669"/>
    <property type="project" value="TreeGrafter"/>
</dbReference>
<dbReference type="InterPro" id="IPR002013">
    <property type="entry name" value="SAC_dom"/>
</dbReference>
<dbReference type="PROSITE" id="PS51791">
    <property type="entry name" value="HSAC2"/>
    <property type="match status" value="1"/>
</dbReference>
<dbReference type="Proteomes" id="UP001149813">
    <property type="component" value="Unassembled WGS sequence"/>
</dbReference>
<dbReference type="PROSITE" id="PS50275">
    <property type="entry name" value="SAC"/>
    <property type="match status" value="1"/>
</dbReference>
<reference evidence="4" key="1">
    <citation type="submission" date="2022-07" db="EMBL/GenBank/DDBJ databases">
        <title>Phylogenomic reconstructions and comparative analyses of Kickxellomycotina fungi.</title>
        <authorList>
            <person name="Reynolds N.K."/>
            <person name="Stajich J.E."/>
            <person name="Barry K."/>
            <person name="Grigoriev I.V."/>
            <person name="Crous P."/>
            <person name="Smith M.E."/>
        </authorList>
    </citation>
    <scope>NUCLEOTIDE SEQUENCE</scope>
    <source>
        <strain evidence="4">NBRC 32514</strain>
    </source>
</reference>
<dbReference type="AlphaFoldDB" id="A0A9W7Y6U9"/>
<proteinExistence type="predicted"/>
<evidence type="ECO:0000313" key="5">
    <source>
        <dbReference type="Proteomes" id="UP001149813"/>
    </source>
</evidence>
<evidence type="ECO:0008006" key="6">
    <source>
        <dbReference type="Google" id="ProtNLM"/>
    </source>
</evidence>
<sequence>MAASDVSSDRLQASASQISLDDGARGDYSKNNLANREHAAMPREGFVQALQGASMGWLSPQIAKLLGRGQSESAGADPLDSSDELPAGTTKDRSDVELHNNSSSSGSSSAQRMESRIIEELTRVFGSGGMFYSYDYDLTSSLQQKEGRSLVANKMPISLIASTDYWFNHHFQRQLLAQGAHEWALPLIQGCIQIAICEISGGDSFQVCVVSRRNWRRIGMRYERRGADASGYTANSVDTEQILTVETGSHETHYLSFVQTRGSIPFYWKQPASGLHPAPVVLKGDSENIGVCAKHLQREIQRHGRQVLVNLVEHKGREATVGSKYATVVGQCVADEMVDARMIRYIPWDFHFETRGMRYENLQSLLGQLRREIDDMGYYWRAGEHTFTRQGGVFRVNCMDCLDRTNVVQSTIARSVLNEQLVRLGVHIAPEKGLAAYNGLESTLNHLWANNGDYISRQYAGTSAMKGDFTRTGKRNFGGVMSDASYSLARLWISTFRDYFSQAVLDYVMGYQSADDVFRTLVDLRSREPDHTLQLTRTREAAIEASIAIVVHDGEDVQMACIVQSSMALDSLKQRGPADAVLIVTTAAVYVCRYHYQMEKVSEALRIELSGLARVQYGAYITDTQVPQSLDPARNHGLVLYFDAAVARFNSGNSQNKSDIGPGESPQSSPMPSAKSSVLTITEPSDGGSSDRSTSAAASEHHPPKAPSKHFIACKLVNEAQVVMQRVSDQASTSPSGDLCLMRLESLENQSPDLVAECLCSVILSAALKTNTVDGSNFIVDAPIISVAAAKQGLTVIDKVSRSLHRALWL</sequence>
<dbReference type="EMBL" id="JANBOJ010000003">
    <property type="protein sequence ID" value="KAJ1725617.1"/>
    <property type="molecule type" value="Genomic_DNA"/>
</dbReference>
<dbReference type="GO" id="GO:0046856">
    <property type="term" value="P:phosphatidylinositol dephosphorylation"/>
    <property type="evidence" value="ECO:0007669"/>
    <property type="project" value="TreeGrafter"/>
</dbReference>
<organism evidence="4 5">
    <name type="scientific">Coemansia erecta</name>
    <dbReference type="NCBI Taxonomy" id="147472"/>
    <lineage>
        <taxon>Eukaryota</taxon>
        <taxon>Fungi</taxon>
        <taxon>Fungi incertae sedis</taxon>
        <taxon>Zoopagomycota</taxon>
        <taxon>Kickxellomycotina</taxon>
        <taxon>Kickxellomycetes</taxon>
        <taxon>Kickxellales</taxon>
        <taxon>Kickxellaceae</taxon>
        <taxon>Coemansia</taxon>
    </lineage>
</organism>
<keyword evidence="5" id="KW-1185">Reference proteome</keyword>
<dbReference type="GO" id="GO:0005783">
    <property type="term" value="C:endoplasmic reticulum"/>
    <property type="evidence" value="ECO:0007669"/>
    <property type="project" value="TreeGrafter"/>
</dbReference>
<dbReference type="Pfam" id="PF12456">
    <property type="entry name" value="hSac2"/>
    <property type="match status" value="1"/>
</dbReference>
<feature type="region of interest" description="Disordered" evidence="1">
    <location>
        <begin position="68"/>
        <end position="112"/>
    </location>
</feature>
<dbReference type="InterPro" id="IPR034753">
    <property type="entry name" value="hSac2"/>
</dbReference>
<feature type="domain" description="SAC" evidence="2">
    <location>
        <begin position="121"/>
        <end position="461"/>
    </location>
</feature>
<gene>
    <name evidence="4" type="ORF">LPJ53_000287</name>
</gene>
<dbReference type="PANTHER" id="PTHR45662:SF7">
    <property type="entry name" value="SACI DOMAIN PROTEIN (AFU_ORTHOLOGUE AFUA_1G15890)"/>
    <property type="match status" value="1"/>
</dbReference>
<evidence type="ECO:0000256" key="1">
    <source>
        <dbReference type="SAM" id="MobiDB-lite"/>
    </source>
</evidence>
<dbReference type="OrthoDB" id="405996at2759"/>
<feature type="region of interest" description="Disordered" evidence="1">
    <location>
        <begin position="653"/>
        <end position="706"/>
    </location>
</feature>
<evidence type="ECO:0000313" key="4">
    <source>
        <dbReference type="EMBL" id="KAJ1725617.1"/>
    </source>
</evidence>
<evidence type="ECO:0000259" key="3">
    <source>
        <dbReference type="PROSITE" id="PS51791"/>
    </source>
</evidence>